<dbReference type="InterPro" id="IPR020904">
    <property type="entry name" value="Sc_DH/Rdtase_CS"/>
</dbReference>
<sequence length="244" mass="26100">MNTATRWIVVTGAAGGIGRACCPIFLGKGYSLLLLDRPGSSVMELASELQSSTEQQVLADARDTASPADYEAALAAISDPIYGFVHLAGVFEEDPQLGRDHGIWDRALANNLTNGYDLATAMTNRFPADEIGRVVFVSSLAFRRGAVDHVAYTAAKGGLVGLTRALARRFKTKATVNAVSPGIIKTSMPAKVIEKRRDMLLREIPLGRFGEPEEVASVIKFLLSKDASYVTGQTINVDGGQVND</sequence>
<dbReference type="OrthoDB" id="9804774at2"/>
<comment type="similarity">
    <text evidence="1">Belongs to the short-chain dehydrogenases/reductases (SDR) family.</text>
</comment>
<evidence type="ECO:0000313" key="2">
    <source>
        <dbReference type="EMBL" id="TQV70285.1"/>
    </source>
</evidence>
<gene>
    <name evidence="2" type="ORF">FKG95_27840</name>
</gene>
<dbReference type="PANTHER" id="PTHR42760">
    <property type="entry name" value="SHORT-CHAIN DEHYDROGENASES/REDUCTASES FAMILY MEMBER"/>
    <property type="match status" value="1"/>
</dbReference>
<dbReference type="EMBL" id="VHSH01000017">
    <property type="protein sequence ID" value="TQV70285.1"/>
    <property type="molecule type" value="Genomic_DNA"/>
</dbReference>
<dbReference type="InterPro" id="IPR002347">
    <property type="entry name" value="SDR_fam"/>
</dbReference>
<dbReference type="GO" id="GO:0030497">
    <property type="term" value="P:fatty acid elongation"/>
    <property type="evidence" value="ECO:0007669"/>
    <property type="project" value="TreeGrafter"/>
</dbReference>
<dbReference type="Pfam" id="PF13561">
    <property type="entry name" value="adh_short_C2"/>
    <property type="match status" value="1"/>
</dbReference>
<evidence type="ECO:0000256" key="1">
    <source>
        <dbReference type="ARBA" id="ARBA00006484"/>
    </source>
</evidence>
<dbReference type="PROSITE" id="PS00061">
    <property type="entry name" value="ADH_SHORT"/>
    <property type="match status" value="1"/>
</dbReference>
<reference evidence="2 3" key="1">
    <citation type="submission" date="2019-06" db="EMBL/GenBank/DDBJ databases">
        <title>Whole genome sequence for Rhodospirillaceae sp. R148.</title>
        <authorList>
            <person name="Wang G."/>
        </authorList>
    </citation>
    <scope>NUCLEOTIDE SEQUENCE [LARGE SCALE GENOMIC DNA]</scope>
    <source>
        <strain evidence="2 3">R148</strain>
    </source>
</reference>
<dbReference type="InterPro" id="IPR036291">
    <property type="entry name" value="NAD(P)-bd_dom_sf"/>
</dbReference>
<accession>A0A545SZ86</accession>
<dbReference type="PRINTS" id="PR00081">
    <property type="entry name" value="GDHRDH"/>
</dbReference>
<protein>
    <submittedName>
        <fullName evidence="2">SDR family oxidoreductase</fullName>
    </submittedName>
</protein>
<organism evidence="2 3">
    <name type="scientific">Denitrobaculum tricleocarpae</name>
    <dbReference type="NCBI Taxonomy" id="2591009"/>
    <lineage>
        <taxon>Bacteria</taxon>
        <taxon>Pseudomonadati</taxon>
        <taxon>Pseudomonadota</taxon>
        <taxon>Alphaproteobacteria</taxon>
        <taxon>Rhodospirillales</taxon>
        <taxon>Rhodospirillaceae</taxon>
        <taxon>Denitrobaculum</taxon>
    </lineage>
</organism>
<name>A0A545SZ86_9PROT</name>
<dbReference type="SUPFAM" id="SSF51735">
    <property type="entry name" value="NAD(P)-binding Rossmann-fold domains"/>
    <property type="match status" value="1"/>
</dbReference>
<dbReference type="Gene3D" id="3.40.50.720">
    <property type="entry name" value="NAD(P)-binding Rossmann-like Domain"/>
    <property type="match status" value="1"/>
</dbReference>
<dbReference type="RefSeq" id="WP_142899743.1">
    <property type="nucleotide sequence ID" value="NZ_ML660068.1"/>
</dbReference>
<dbReference type="PANTHER" id="PTHR42760:SF40">
    <property type="entry name" value="3-OXOACYL-[ACYL-CARRIER-PROTEIN] REDUCTASE, CHLOROPLASTIC"/>
    <property type="match status" value="1"/>
</dbReference>
<dbReference type="GO" id="GO:0016616">
    <property type="term" value="F:oxidoreductase activity, acting on the CH-OH group of donors, NAD or NADP as acceptor"/>
    <property type="evidence" value="ECO:0007669"/>
    <property type="project" value="TreeGrafter"/>
</dbReference>
<comment type="caution">
    <text evidence="2">The sequence shown here is derived from an EMBL/GenBank/DDBJ whole genome shotgun (WGS) entry which is preliminary data.</text>
</comment>
<dbReference type="AlphaFoldDB" id="A0A545SZ86"/>
<proteinExistence type="inferred from homology"/>
<evidence type="ECO:0000313" key="3">
    <source>
        <dbReference type="Proteomes" id="UP000315252"/>
    </source>
</evidence>
<keyword evidence="3" id="KW-1185">Reference proteome</keyword>
<dbReference type="Proteomes" id="UP000315252">
    <property type="component" value="Unassembled WGS sequence"/>
</dbReference>